<reference evidence="2 3" key="1">
    <citation type="submission" date="2019-02" db="EMBL/GenBank/DDBJ databases">
        <title>Deep-cultivation of Planctomycetes and their phenomic and genomic characterization uncovers novel biology.</title>
        <authorList>
            <person name="Wiegand S."/>
            <person name="Jogler M."/>
            <person name="Boedeker C."/>
            <person name="Pinto D."/>
            <person name="Vollmers J."/>
            <person name="Rivas-Marin E."/>
            <person name="Kohn T."/>
            <person name="Peeters S.H."/>
            <person name="Heuer A."/>
            <person name="Rast P."/>
            <person name="Oberbeckmann S."/>
            <person name="Bunk B."/>
            <person name="Jeske O."/>
            <person name="Meyerdierks A."/>
            <person name="Storesund J.E."/>
            <person name="Kallscheuer N."/>
            <person name="Luecker S."/>
            <person name="Lage O.M."/>
            <person name="Pohl T."/>
            <person name="Merkel B.J."/>
            <person name="Hornburger P."/>
            <person name="Mueller R.-W."/>
            <person name="Bruemmer F."/>
            <person name="Labrenz M."/>
            <person name="Spormann A.M."/>
            <person name="Op Den Camp H."/>
            <person name="Overmann J."/>
            <person name="Amann R."/>
            <person name="Jetten M.S.M."/>
            <person name="Mascher T."/>
            <person name="Medema M.H."/>
            <person name="Devos D.P."/>
            <person name="Kaster A.-K."/>
            <person name="Ovreas L."/>
            <person name="Rohde M."/>
            <person name="Galperin M.Y."/>
            <person name="Jogler C."/>
        </authorList>
    </citation>
    <scope>NUCLEOTIDE SEQUENCE [LARGE SCALE GENOMIC DNA]</scope>
    <source>
        <strain evidence="2 3">Pla123a</strain>
    </source>
</reference>
<accession>A0A5C5YII6</accession>
<evidence type="ECO:0000313" key="2">
    <source>
        <dbReference type="EMBL" id="TWT74670.1"/>
    </source>
</evidence>
<feature type="transmembrane region" description="Helical" evidence="1">
    <location>
        <begin position="12"/>
        <end position="35"/>
    </location>
</feature>
<keyword evidence="1" id="KW-1133">Transmembrane helix</keyword>
<organism evidence="2 3">
    <name type="scientific">Posidoniimonas polymericola</name>
    <dbReference type="NCBI Taxonomy" id="2528002"/>
    <lineage>
        <taxon>Bacteria</taxon>
        <taxon>Pseudomonadati</taxon>
        <taxon>Planctomycetota</taxon>
        <taxon>Planctomycetia</taxon>
        <taxon>Pirellulales</taxon>
        <taxon>Lacipirellulaceae</taxon>
        <taxon>Posidoniimonas</taxon>
    </lineage>
</organism>
<evidence type="ECO:0000313" key="3">
    <source>
        <dbReference type="Proteomes" id="UP000318478"/>
    </source>
</evidence>
<protein>
    <submittedName>
        <fullName evidence="2">Uncharacterized protein</fullName>
    </submittedName>
</protein>
<dbReference type="EMBL" id="SJPO01000008">
    <property type="protein sequence ID" value="TWT74670.1"/>
    <property type="molecule type" value="Genomic_DNA"/>
</dbReference>
<keyword evidence="1" id="KW-0812">Transmembrane</keyword>
<dbReference type="AlphaFoldDB" id="A0A5C5YII6"/>
<gene>
    <name evidence="2" type="ORF">Pla123a_34940</name>
</gene>
<name>A0A5C5YII6_9BACT</name>
<keyword evidence="3" id="KW-1185">Reference proteome</keyword>
<comment type="caution">
    <text evidence="2">The sequence shown here is derived from an EMBL/GenBank/DDBJ whole genome shotgun (WGS) entry which is preliminary data.</text>
</comment>
<keyword evidence="1" id="KW-0472">Membrane</keyword>
<dbReference type="Proteomes" id="UP000318478">
    <property type="component" value="Unassembled WGS sequence"/>
</dbReference>
<evidence type="ECO:0000256" key="1">
    <source>
        <dbReference type="SAM" id="Phobius"/>
    </source>
</evidence>
<proteinExistence type="predicted"/>
<sequence>MTKNSGDHTLAILKAGIAGIPLVGGSIASLIGDYIPTATERSRERELWSYSGYVSLIWENGLTPKR</sequence>